<keyword evidence="3 9" id="KW-0597">Phosphoprotein</keyword>
<feature type="modified residue" description="4-aspartylphosphate" evidence="9">
    <location>
        <position position="1906"/>
    </location>
</feature>
<dbReference type="Pfam" id="PF00069">
    <property type="entry name" value="Pkinase"/>
    <property type="match status" value="1"/>
</dbReference>
<gene>
    <name evidence="14" type="ORF">C5Y83_02915</name>
</gene>
<evidence type="ECO:0000259" key="12">
    <source>
        <dbReference type="PROSITE" id="PS50109"/>
    </source>
</evidence>
<dbReference type="Gene3D" id="1.10.510.10">
    <property type="entry name" value="Transferase(Phosphotransferase) domain 1"/>
    <property type="match status" value="1"/>
</dbReference>
<dbReference type="GO" id="GO:0000155">
    <property type="term" value="F:phosphorelay sensor kinase activity"/>
    <property type="evidence" value="ECO:0007669"/>
    <property type="project" value="InterPro"/>
</dbReference>
<dbReference type="InterPro" id="IPR041664">
    <property type="entry name" value="AAA_16"/>
</dbReference>
<name>A0A2S8G6D4_9BACT</name>
<dbReference type="Gene3D" id="3.30.450.40">
    <property type="match status" value="1"/>
</dbReference>
<dbReference type="PANTHER" id="PTHR45339">
    <property type="entry name" value="HYBRID SIGNAL TRANSDUCTION HISTIDINE KINASE J"/>
    <property type="match status" value="1"/>
</dbReference>
<dbReference type="InterPro" id="IPR003661">
    <property type="entry name" value="HisK_dim/P_dom"/>
</dbReference>
<dbReference type="InterPro" id="IPR036097">
    <property type="entry name" value="HisK_dim/P_sf"/>
</dbReference>
<dbReference type="CDD" id="cd00082">
    <property type="entry name" value="HisKA"/>
    <property type="match status" value="1"/>
</dbReference>
<dbReference type="GO" id="GO:0005524">
    <property type="term" value="F:ATP binding"/>
    <property type="evidence" value="ECO:0007669"/>
    <property type="project" value="UniProtKB-KW"/>
</dbReference>
<feature type="domain" description="Histidine kinase" evidence="12">
    <location>
        <begin position="1481"/>
        <end position="1701"/>
    </location>
</feature>
<dbReference type="PROSITE" id="PS50011">
    <property type="entry name" value="PROTEIN_KINASE_DOM"/>
    <property type="match status" value="1"/>
</dbReference>
<dbReference type="InterPro" id="IPR003594">
    <property type="entry name" value="HATPase_dom"/>
</dbReference>
<evidence type="ECO:0000256" key="3">
    <source>
        <dbReference type="ARBA" id="ARBA00022553"/>
    </source>
</evidence>
<dbReference type="FunFam" id="1.10.287.130:FF:000002">
    <property type="entry name" value="Two-component osmosensing histidine kinase"/>
    <property type="match status" value="1"/>
</dbReference>
<dbReference type="InterPro" id="IPR000719">
    <property type="entry name" value="Prot_kinase_dom"/>
</dbReference>
<dbReference type="EMBL" id="PUHY01000004">
    <property type="protein sequence ID" value="PQO39714.1"/>
    <property type="molecule type" value="Genomic_DNA"/>
</dbReference>
<dbReference type="OrthoDB" id="9762493at2"/>
<evidence type="ECO:0000313" key="14">
    <source>
        <dbReference type="EMBL" id="PQO39714.1"/>
    </source>
</evidence>
<keyword evidence="8" id="KW-0902">Two-component regulatory system</keyword>
<dbReference type="Gene3D" id="3.30.565.10">
    <property type="entry name" value="Histidine kinase-like ATPase, C-terminal domain"/>
    <property type="match status" value="1"/>
</dbReference>
<dbReference type="PROSITE" id="PS50109">
    <property type="entry name" value="HIS_KIN"/>
    <property type="match status" value="1"/>
</dbReference>
<accession>A0A2S8G6D4</accession>
<feature type="domain" description="Response regulatory" evidence="13">
    <location>
        <begin position="1857"/>
        <end position="1975"/>
    </location>
</feature>
<evidence type="ECO:0000259" key="11">
    <source>
        <dbReference type="PROSITE" id="PS50011"/>
    </source>
</evidence>
<organism evidence="14 15">
    <name type="scientific">Blastopirellula marina</name>
    <dbReference type="NCBI Taxonomy" id="124"/>
    <lineage>
        <taxon>Bacteria</taxon>
        <taxon>Pseudomonadati</taxon>
        <taxon>Planctomycetota</taxon>
        <taxon>Planctomycetia</taxon>
        <taxon>Pirellulales</taxon>
        <taxon>Pirellulaceae</taxon>
        <taxon>Blastopirellula</taxon>
    </lineage>
</organism>
<dbReference type="PRINTS" id="PR00344">
    <property type="entry name" value="BCTRLSENSOR"/>
</dbReference>
<dbReference type="SUPFAM" id="SSF47384">
    <property type="entry name" value="Homodimeric domain of signal transducing histidine kinase"/>
    <property type="match status" value="1"/>
</dbReference>
<evidence type="ECO:0000256" key="4">
    <source>
        <dbReference type="ARBA" id="ARBA00022679"/>
    </source>
</evidence>
<dbReference type="Proteomes" id="UP000238322">
    <property type="component" value="Unassembled WGS sequence"/>
</dbReference>
<keyword evidence="6" id="KW-0418">Kinase</keyword>
<evidence type="ECO:0000256" key="1">
    <source>
        <dbReference type="ARBA" id="ARBA00000085"/>
    </source>
</evidence>
<dbReference type="InterPro" id="IPR036890">
    <property type="entry name" value="HATPase_C_sf"/>
</dbReference>
<evidence type="ECO:0000256" key="9">
    <source>
        <dbReference type="PROSITE-ProRule" id="PRU00169"/>
    </source>
</evidence>
<keyword evidence="10" id="KW-0175">Coiled coil</keyword>
<dbReference type="PROSITE" id="PS50110">
    <property type="entry name" value="RESPONSE_REGULATORY"/>
    <property type="match status" value="1"/>
</dbReference>
<keyword evidence="5" id="KW-0547">Nucleotide-binding</keyword>
<dbReference type="PANTHER" id="PTHR45339:SF1">
    <property type="entry name" value="HYBRID SIGNAL TRANSDUCTION HISTIDINE KINASE J"/>
    <property type="match status" value="1"/>
</dbReference>
<dbReference type="Pfam" id="PF13191">
    <property type="entry name" value="AAA_16"/>
    <property type="match status" value="1"/>
</dbReference>
<dbReference type="SMART" id="SM00220">
    <property type="entry name" value="S_TKc"/>
    <property type="match status" value="1"/>
</dbReference>
<keyword evidence="4" id="KW-0808">Transferase</keyword>
<dbReference type="InterPro" id="IPR011006">
    <property type="entry name" value="CheY-like_superfamily"/>
</dbReference>
<evidence type="ECO:0000256" key="8">
    <source>
        <dbReference type="ARBA" id="ARBA00023012"/>
    </source>
</evidence>
<dbReference type="InterPro" id="IPR005467">
    <property type="entry name" value="His_kinase_dom"/>
</dbReference>
<reference evidence="14 15" key="1">
    <citation type="submission" date="2018-02" db="EMBL/GenBank/DDBJ databases">
        <title>Comparative genomes isolates from brazilian mangrove.</title>
        <authorList>
            <person name="Araujo J.E."/>
            <person name="Taketani R.G."/>
            <person name="Silva M.C.P."/>
            <person name="Loureco M.V."/>
            <person name="Andreote F.D."/>
        </authorList>
    </citation>
    <scope>NUCLEOTIDE SEQUENCE [LARGE SCALE GENOMIC DNA]</scope>
    <source>
        <strain evidence="14 15">Hex-1 MGV</strain>
    </source>
</reference>
<dbReference type="SUPFAM" id="SSF55781">
    <property type="entry name" value="GAF domain-like"/>
    <property type="match status" value="1"/>
</dbReference>
<evidence type="ECO:0000256" key="7">
    <source>
        <dbReference type="ARBA" id="ARBA00022840"/>
    </source>
</evidence>
<comment type="caution">
    <text evidence="14">The sequence shown here is derived from an EMBL/GenBank/DDBJ whole genome shotgun (WGS) entry which is preliminary data.</text>
</comment>
<dbReference type="SUPFAM" id="SSF52172">
    <property type="entry name" value="CheY-like"/>
    <property type="match status" value="1"/>
</dbReference>
<dbReference type="SMART" id="SM00448">
    <property type="entry name" value="REC"/>
    <property type="match status" value="1"/>
</dbReference>
<dbReference type="Gene3D" id="3.40.50.300">
    <property type="entry name" value="P-loop containing nucleotide triphosphate hydrolases"/>
    <property type="match status" value="1"/>
</dbReference>
<evidence type="ECO:0000259" key="13">
    <source>
        <dbReference type="PROSITE" id="PS50110"/>
    </source>
</evidence>
<dbReference type="SUPFAM" id="SSF52540">
    <property type="entry name" value="P-loop containing nucleoside triphosphate hydrolases"/>
    <property type="match status" value="1"/>
</dbReference>
<evidence type="ECO:0000256" key="6">
    <source>
        <dbReference type="ARBA" id="ARBA00022777"/>
    </source>
</evidence>
<feature type="coiled-coil region" evidence="10">
    <location>
        <begin position="1437"/>
        <end position="1474"/>
    </location>
</feature>
<feature type="domain" description="Protein kinase" evidence="11">
    <location>
        <begin position="27"/>
        <end position="290"/>
    </location>
</feature>
<dbReference type="InterPro" id="IPR027417">
    <property type="entry name" value="P-loop_NTPase"/>
</dbReference>
<dbReference type="Pfam" id="PF00072">
    <property type="entry name" value="Response_reg"/>
    <property type="match status" value="1"/>
</dbReference>
<dbReference type="SUPFAM" id="SSF48452">
    <property type="entry name" value="TPR-like"/>
    <property type="match status" value="3"/>
</dbReference>
<proteinExistence type="predicted"/>
<dbReference type="Pfam" id="PF00512">
    <property type="entry name" value="HisKA"/>
    <property type="match status" value="1"/>
</dbReference>
<evidence type="ECO:0000256" key="10">
    <source>
        <dbReference type="SAM" id="Coils"/>
    </source>
</evidence>
<dbReference type="Pfam" id="PF02518">
    <property type="entry name" value="HATPase_c"/>
    <property type="match status" value="1"/>
</dbReference>
<dbReference type="InterPro" id="IPR029016">
    <property type="entry name" value="GAF-like_dom_sf"/>
</dbReference>
<dbReference type="Gene3D" id="1.10.287.130">
    <property type="match status" value="1"/>
</dbReference>
<dbReference type="CDD" id="cd14014">
    <property type="entry name" value="STKc_PknB_like"/>
    <property type="match status" value="1"/>
</dbReference>
<dbReference type="InterPro" id="IPR004358">
    <property type="entry name" value="Sig_transdc_His_kin-like_C"/>
</dbReference>
<dbReference type="FunFam" id="3.30.565.10:FF:000078">
    <property type="entry name" value="Two-component sensor histidine kinase"/>
    <property type="match status" value="1"/>
</dbReference>
<dbReference type="SMART" id="SM00387">
    <property type="entry name" value="HATPase_c"/>
    <property type="match status" value="1"/>
</dbReference>
<sequence length="1984" mass="219492">MVKKIVDTEKTLSQSGHHLAVELQQQYEITASSEDSAFERTLWGVDRTSDEAVVIKAIRLDSVTRGANARMEFEASVREEHWNDQLTPVRKFARSDEEFFIVMPWMKEATLSQLLTDKPLSIPETIKLGKDLFTALDWMHRRGALHRDVIPSNLYVKTASTDHNRVTGAVLGGFGTIKRFHPDQLFGERECETVSYMSPEEAGSIDTDVGPPSDLYAAGIVLFRCLAGRLPFQGQGAGAILFEHLTAPVPELPSINPEVGLELDELVQRLLRKDPHDRYQLASAVVEDLLAIEETLESGATGKHVAIGATDRRCTLTEPAFVARDAELAELNNFVLEARLGHGSVMLVEGESGSGKSRLLVESVRQARRNGIWVLRGQATTNVGQRPFRMLEGIVDGFLSVVQKDTELAERVKERVGDMADALIAALPTLSGAIGTTQGMIEQSPAAFGENRTIESLIRFLGALGSPERPALVILDDCQWADTLTYTLIRRWHTQPRDFKRYSTITCSFRSEEVEEHHALRAIPNCSSIRLNPMRTDEIRQLAESMAGTLPGEAIEVVTRLAGGSPFMASAVLRGLVESGALEVVDGAWQVDPQSMGDLQSSQEAASFLTRRIEMLPEDTLNLLSVGALIGKEFSLDIAASLTSMSISEAVSALLHARDRSLIWERANGGQFVFVHDKIRSSLLDRLDREEQKELHLRAALHLQEHSPARVSEIAYHLDEAGAAETAMGYALQAAEQARRQFSLEVAERQYRIAQRGAVRQSKAIRFRIAEGLGDSLMLRGQYAEAAPQFAEAAELAEGDLDRAKIQSKVAELLFKRGDMEQATNEYETALRTLGCTFPSNRVMQVILLIWEAWKQVLHTCFPKTFMHRQGRPPSESERLAISLYSLLTHGCWYCRSKLECLLAHLCALNLAERFSPSPELAQAYSEHAPVACLIPMFERAIDYSHRSLELRRGFNDVWGQGQSLSYYSCALYAAGKYRECIEKGREAVRLLERTGDYWMVHIARYQVAASMYHLGDFKGALAEARINHRSGIELGDEQASGINLDVWVRATQGAIPDQILERELKRDRQDAQGKTQILFAVGVRDLYQGKIESAVENLQQAVEQARIAGINNSYTVPPLTWLATAYRKQAEATPLHAPLQREKLLQAAERTAKKAIRVSAVSPHDRSRSYRELALVAAMQGSYPVARKWFDRSLESAEKLHDIFEQALTLQHRSQVGICANWPDVEADERKSRRLMDELTIDEESRGNSQEGQLGTLSLVDRFDTILHVGRKIAGALSTDKIYEESCAGASRLLRGENSWLLEFDRNEEDASPTVIVGPSDITFDETNMRRATQAGRAMSFLEVGSGNSLTHDAGTPRSAIYIPISVRNRLTACIYVTHSQLVGLFGKDEERLADFVGTIAGAALENAQGFLELTQLNTTLEQRIAERTAAAESRATDLARSNMELERTAKELRSTEEQLRVAKVTAETANEAKSRFLATMSHEIRTPLNGILGMTELALRTELTSQQRNCLTVINQSGEGLLGLLNDILDISKIEAGKMQLECISMAPQAVIGSAVRLLAVNAANKGIELLYRIDKNVPAQIHSDPCRMRQVVMNLVGNAIKFTEQGEVFVDMSFERTVDGPQLHVAIRDTGPGIPEGKQAAIFESFEQSDSSTTRRYGGTGLGLAISTQIVALMEGRLWVESQVDQGSTFHFTVPLKSQELLTDEATAEPLAGRRIQLVTERESSRYLYQEIVENAGAQCECVTLEQATASLGQLAHTKQEDRPLLLIDWEIDSIQLPRWFAEGNVEDLQRAPHVILLPAIGTPAGIEVGTPSTLTKPASNSELIDAICAVYETVTDDPAEQLLKEAADQRALHVLLADDAPVNQEVAKGILELFGHTCQVAGTGKEALDLYQQGAFDVVLMDLEMPEMDGTQATYAIRKWEEENGRRTPIVAMTAHAISGVREQCLAAGMDHYLCKPIQPELLKQLLDDVSSSNSVWTAS</sequence>
<dbReference type="Gene3D" id="3.40.50.2300">
    <property type="match status" value="1"/>
</dbReference>
<protein>
    <recommendedName>
        <fullName evidence="2">histidine kinase</fullName>
        <ecNumber evidence="2">2.7.13.3</ecNumber>
    </recommendedName>
</protein>
<dbReference type="InterPro" id="IPR011990">
    <property type="entry name" value="TPR-like_helical_dom_sf"/>
</dbReference>
<evidence type="ECO:0000256" key="5">
    <source>
        <dbReference type="ARBA" id="ARBA00022741"/>
    </source>
</evidence>
<dbReference type="SUPFAM" id="SSF55874">
    <property type="entry name" value="ATPase domain of HSP90 chaperone/DNA topoisomerase II/histidine kinase"/>
    <property type="match status" value="1"/>
</dbReference>
<dbReference type="RefSeq" id="WP_105328151.1">
    <property type="nucleotide sequence ID" value="NZ_PUHY01000004.1"/>
</dbReference>
<keyword evidence="7" id="KW-0067">ATP-binding</keyword>
<dbReference type="CDD" id="cd17546">
    <property type="entry name" value="REC_hyHK_CKI1_RcsC-like"/>
    <property type="match status" value="1"/>
</dbReference>
<comment type="catalytic activity">
    <reaction evidence="1">
        <text>ATP + protein L-histidine = ADP + protein N-phospho-L-histidine.</text>
        <dbReference type="EC" id="2.7.13.3"/>
    </reaction>
</comment>
<dbReference type="SMART" id="SM00388">
    <property type="entry name" value="HisKA"/>
    <property type="match status" value="1"/>
</dbReference>
<evidence type="ECO:0000256" key="2">
    <source>
        <dbReference type="ARBA" id="ARBA00012438"/>
    </source>
</evidence>
<dbReference type="SUPFAM" id="SSF56112">
    <property type="entry name" value="Protein kinase-like (PK-like)"/>
    <property type="match status" value="1"/>
</dbReference>
<dbReference type="InterPro" id="IPR011009">
    <property type="entry name" value="Kinase-like_dom_sf"/>
</dbReference>
<evidence type="ECO:0000313" key="15">
    <source>
        <dbReference type="Proteomes" id="UP000238322"/>
    </source>
</evidence>
<dbReference type="Gene3D" id="1.25.40.10">
    <property type="entry name" value="Tetratricopeptide repeat domain"/>
    <property type="match status" value="3"/>
</dbReference>
<dbReference type="CDD" id="cd16922">
    <property type="entry name" value="HATPase_EvgS-ArcB-TorS-like"/>
    <property type="match status" value="1"/>
</dbReference>
<dbReference type="InterPro" id="IPR001789">
    <property type="entry name" value="Sig_transdc_resp-reg_receiver"/>
</dbReference>
<dbReference type="EC" id="2.7.13.3" evidence="2"/>